<protein>
    <submittedName>
        <fullName evidence="1">Uncharacterized protein</fullName>
    </submittedName>
</protein>
<dbReference type="AlphaFoldDB" id="A0A2P2QS11"/>
<organism evidence="1">
    <name type="scientific">Rhizophora mucronata</name>
    <name type="common">Asiatic mangrove</name>
    <dbReference type="NCBI Taxonomy" id="61149"/>
    <lineage>
        <taxon>Eukaryota</taxon>
        <taxon>Viridiplantae</taxon>
        <taxon>Streptophyta</taxon>
        <taxon>Embryophyta</taxon>
        <taxon>Tracheophyta</taxon>
        <taxon>Spermatophyta</taxon>
        <taxon>Magnoliopsida</taxon>
        <taxon>eudicotyledons</taxon>
        <taxon>Gunneridae</taxon>
        <taxon>Pentapetalae</taxon>
        <taxon>rosids</taxon>
        <taxon>fabids</taxon>
        <taxon>Malpighiales</taxon>
        <taxon>Rhizophoraceae</taxon>
        <taxon>Rhizophora</taxon>
    </lineage>
</organism>
<sequence>MCSTKVGGAGGGRDFSTMEISLVSSLAIVLPSRKKSCVLRCPP</sequence>
<reference evidence="1" key="1">
    <citation type="submission" date="2018-02" db="EMBL/GenBank/DDBJ databases">
        <title>Rhizophora mucronata_Transcriptome.</title>
        <authorList>
            <person name="Meera S.P."/>
            <person name="Sreeshan A."/>
            <person name="Augustine A."/>
        </authorList>
    </citation>
    <scope>NUCLEOTIDE SEQUENCE</scope>
    <source>
        <tissue evidence="1">Leaf</tissue>
    </source>
</reference>
<evidence type="ECO:0000313" key="1">
    <source>
        <dbReference type="EMBL" id="MBX69701.1"/>
    </source>
</evidence>
<accession>A0A2P2QS11</accession>
<dbReference type="EMBL" id="GGEC01089217">
    <property type="protein sequence ID" value="MBX69701.1"/>
    <property type="molecule type" value="Transcribed_RNA"/>
</dbReference>
<proteinExistence type="predicted"/>
<name>A0A2P2QS11_RHIMU</name>